<dbReference type="InterPro" id="IPR012902">
    <property type="entry name" value="N_methyl_site"/>
</dbReference>
<dbReference type="EMBL" id="CP117812">
    <property type="protein sequence ID" value="WDE97597.1"/>
    <property type="molecule type" value="Genomic_DNA"/>
</dbReference>
<evidence type="ECO:0000313" key="3">
    <source>
        <dbReference type="Proteomes" id="UP001214250"/>
    </source>
</evidence>
<proteinExistence type="predicted"/>
<dbReference type="Proteomes" id="UP001214250">
    <property type="component" value="Chromosome 2"/>
</dbReference>
<keyword evidence="3" id="KW-1185">Reference proteome</keyword>
<keyword evidence="1" id="KW-0488">Methylation</keyword>
<dbReference type="NCBIfam" id="TIGR02532">
    <property type="entry name" value="IV_pilin_GFxxxE"/>
    <property type="match status" value="1"/>
</dbReference>
<gene>
    <name evidence="2" type="ORF">PQO03_17355</name>
</gene>
<dbReference type="InterPro" id="IPR045584">
    <property type="entry name" value="Pilin-like"/>
</dbReference>
<dbReference type="Gene3D" id="3.30.700.10">
    <property type="entry name" value="Glycoprotein, Type 4 Pilin"/>
    <property type="match status" value="1"/>
</dbReference>
<sequence length="261" mass="28648">MIKALKTKRNFSLIELLVVIAIIGILASLLLPSLGKAREKAKISVCTSNLKQIGSANFMYFDDNDSYFPTVVGNASWDDMLASYDGRKLSSAQIAVGGAGGHNVANFGKNYGELYRCPLDDRVNGNRILRTYAPTQDGWNYSFNPGQNGIYGVEGVAFNGIPKNINEINQISRVAAYTENHFPLSHNNNQLRVSLGQTWAFSGMHAGYFELNETKHSNLKFNFLMADGHVTNMNLIQSLVTNDGSVAGTANVRGTVWDTDR</sequence>
<dbReference type="SUPFAM" id="SSF54523">
    <property type="entry name" value="Pili subunits"/>
    <property type="match status" value="1"/>
</dbReference>
<evidence type="ECO:0000313" key="2">
    <source>
        <dbReference type="EMBL" id="WDE97597.1"/>
    </source>
</evidence>
<dbReference type="PANTHER" id="PTHR30093">
    <property type="entry name" value="GENERAL SECRETION PATHWAY PROTEIN G"/>
    <property type="match status" value="1"/>
</dbReference>
<protein>
    <submittedName>
        <fullName evidence="2">Type II secretion system protein</fullName>
    </submittedName>
</protein>
<dbReference type="RefSeq" id="WP_274152087.1">
    <property type="nucleotide sequence ID" value="NZ_CP117812.1"/>
</dbReference>
<organism evidence="2 3">
    <name type="scientific">Lentisphaera profundi</name>
    <dbReference type="NCBI Taxonomy" id="1658616"/>
    <lineage>
        <taxon>Bacteria</taxon>
        <taxon>Pseudomonadati</taxon>
        <taxon>Lentisphaerota</taxon>
        <taxon>Lentisphaeria</taxon>
        <taxon>Lentisphaerales</taxon>
        <taxon>Lentisphaeraceae</taxon>
        <taxon>Lentisphaera</taxon>
    </lineage>
</organism>
<dbReference type="Pfam" id="PF07963">
    <property type="entry name" value="N_methyl"/>
    <property type="match status" value="1"/>
</dbReference>
<dbReference type="InterPro" id="IPR000983">
    <property type="entry name" value="Bac_GSPG_pilin"/>
</dbReference>
<reference evidence="2 3" key="1">
    <citation type="submission" date="2023-02" db="EMBL/GenBank/DDBJ databases">
        <title>Genome sequence of Lentisphaera profundi SAORIC-696.</title>
        <authorList>
            <person name="Kim e."/>
            <person name="Cho J.-C."/>
            <person name="Choi A."/>
            <person name="Kang I."/>
        </authorList>
    </citation>
    <scope>NUCLEOTIDE SEQUENCE [LARGE SCALE GENOMIC DNA]</scope>
    <source>
        <strain evidence="2 3">SAORIC-696</strain>
    </source>
</reference>
<name>A0ABY7VV58_9BACT</name>
<evidence type="ECO:0000256" key="1">
    <source>
        <dbReference type="ARBA" id="ARBA00022481"/>
    </source>
</evidence>
<accession>A0ABY7VV58</accession>
<dbReference type="PRINTS" id="PR00813">
    <property type="entry name" value="BCTERIALGSPG"/>
</dbReference>